<evidence type="ECO:0000259" key="3">
    <source>
        <dbReference type="PROSITE" id="PS50977"/>
    </source>
</evidence>
<dbReference type="InterPro" id="IPR036271">
    <property type="entry name" value="Tet_transcr_reg_TetR-rel_C_sf"/>
</dbReference>
<dbReference type="EMBL" id="JAGEPF010000012">
    <property type="protein sequence ID" value="MBO2459903.1"/>
    <property type="molecule type" value="Genomic_DNA"/>
</dbReference>
<dbReference type="PANTHER" id="PTHR30055:SF223">
    <property type="entry name" value="HTH-TYPE TRANSCRIPTIONAL REGULATOR UIDR"/>
    <property type="match status" value="1"/>
</dbReference>
<keyword evidence="1 2" id="KW-0238">DNA-binding</keyword>
<dbReference type="Pfam" id="PF00440">
    <property type="entry name" value="TetR_N"/>
    <property type="match status" value="1"/>
</dbReference>
<dbReference type="InterPro" id="IPR009057">
    <property type="entry name" value="Homeodomain-like_sf"/>
</dbReference>
<organism evidence="4 5">
    <name type="scientific">Actinomadura violacea</name>
    <dbReference type="NCBI Taxonomy" id="2819934"/>
    <lineage>
        <taxon>Bacteria</taxon>
        <taxon>Bacillati</taxon>
        <taxon>Actinomycetota</taxon>
        <taxon>Actinomycetes</taxon>
        <taxon>Streptosporangiales</taxon>
        <taxon>Thermomonosporaceae</taxon>
        <taxon>Actinomadura</taxon>
    </lineage>
</organism>
<evidence type="ECO:0000256" key="1">
    <source>
        <dbReference type="ARBA" id="ARBA00023125"/>
    </source>
</evidence>
<dbReference type="PROSITE" id="PS01081">
    <property type="entry name" value="HTH_TETR_1"/>
    <property type="match status" value="1"/>
</dbReference>
<feature type="DNA-binding region" description="H-T-H motif" evidence="2">
    <location>
        <begin position="35"/>
        <end position="54"/>
    </location>
</feature>
<protein>
    <submittedName>
        <fullName evidence="4">TetR family transcriptional regulator</fullName>
    </submittedName>
</protein>
<name>A0ABS3RTT7_9ACTN</name>
<dbReference type="InterPro" id="IPR023772">
    <property type="entry name" value="DNA-bd_HTH_TetR-type_CS"/>
</dbReference>
<dbReference type="PROSITE" id="PS50977">
    <property type="entry name" value="HTH_TETR_2"/>
    <property type="match status" value="1"/>
</dbReference>
<comment type="caution">
    <text evidence="4">The sequence shown here is derived from an EMBL/GenBank/DDBJ whole genome shotgun (WGS) entry which is preliminary data.</text>
</comment>
<dbReference type="Gene3D" id="1.10.357.10">
    <property type="entry name" value="Tetracycline Repressor, domain 2"/>
    <property type="match status" value="1"/>
</dbReference>
<keyword evidence="5" id="KW-1185">Reference proteome</keyword>
<dbReference type="SUPFAM" id="SSF46689">
    <property type="entry name" value="Homeodomain-like"/>
    <property type="match status" value="1"/>
</dbReference>
<dbReference type="Gene3D" id="1.10.10.60">
    <property type="entry name" value="Homeodomain-like"/>
    <property type="match status" value="1"/>
</dbReference>
<dbReference type="InterPro" id="IPR001647">
    <property type="entry name" value="HTH_TetR"/>
</dbReference>
<evidence type="ECO:0000313" key="4">
    <source>
        <dbReference type="EMBL" id="MBO2459903.1"/>
    </source>
</evidence>
<evidence type="ECO:0000256" key="2">
    <source>
        <dbReference type="PROSITE-ProRule" id="PRU00335"/>
    </source>
</evidence>
<proteinExistence type="predicted"/>
<accession>A0ABS3RTT7</accession>
<dbReference type="PRINTS" id="PR00455">
    <property type="entry name" value="HTHTETR"/>
</dbReference>
<dbReference type="PANTHER" id="PTHR30055">
    <property type="entry name" value="HTH-TYPE TRANSCRIPTIONAL REGULATOR RUTR"/>
    <property type="match status" value="1"/>
</dbReference>
<feature type="domain" description="HTH tetR-type" evidence="3">
    <location>
        <begin position="12"/>
        <end position="72"/>
    </location>
</feature>
<sequence>MRSDSSRTFTELARRRQIVDGAIGVLADEGYAAASLAAIAQRVGISKGVISYHFAGKDELLSEVVVSVLAKAGEYMGPRVAAARPGLEALRAYVRSNLDFIDGHRRELRALVEVLRGSPPRAGEPAPYGPEREDAVTALARMLAEGQRTGELTEFDTRHAAVALRASIDAVTELLRTDPDLDVQSYATGLLRLFEQGLAR</sequence>
<evidence type="ECO:0000313" key="5">
    <source>
        <dbReference type="Proteomes" id="UP000680206"/>
    </source>
</evidence>
<dbReference type="InterPro" id="IPR050109">
    <property type="entry name" value="HTH-type_TetR-like_transc_reg"/>
</dbReference>
<dbReference type="SUPFAM" id="SSF48498">
    <property type="entry name" value="Tetracyclin repressor-like, C-terminal domain"/>
    <property type="match status" value="1"/>
</dbReference>
<dbReference type="RefSeq" id="WP_208242982.1">
    <property type="nucleotide sequence ID" value="NZ_JAGEPF010000012.1"/>
</dbReference>
<dbReference type="Proteomes" id="UP000680206">
    <property type="component" value="Unassembled WGS sequence"/>
</dbReference>
<reference evidence="4 5" key="1">
    <citation type="submission" date="2021-03" db="EMBL/GenBank/DDBJ databases">
        <title>Actinomadura violae sp. nov., isolated from lichen in Thailand.</title>
        <authorList>
            <person name="Kanchanasin P."/>
            <person name="Saeng-In P."/>
            <person name="Phongsopitanun W."/>
            <person name="Yuki M."/>
            <person name="Kudo T."/>
            <person name="Ohkuma M."/>
            <person name="Tanasupawat S."/>
        </authorList>
    </citation>
    <scope>NUCLEOTIDE SEQUENCE [LARGE SCALE GENOMIC DNA]</scope>
    <source>
        <strain evidence="4 5">LCR2-06</strain>
    </source>
</reference>
<gene>
    <name evidence="4" type="ORF">J4709_20185</name>
</gene>